<reference evidence="1" key="1">
    <citation type="journal article" date="2023" name="Mol. Phylogenet. Evol.">
        <title>Genome-scale phylogeny and comparative genomics of the fungal order Sordariales.</title>
        <authorList>
            <person name="Hensen N."/>
            <person name="Bonometti L."/>
            <person name="Westerberg I."/>
            <person name="Brannstrom I.O."/>
            <person name="Guillou S."/>
            <person name="Cros-Aarteil S."/>
            <person name="Calhoun S."/>
            <person name="Haridas S."/>
            <person name="Kuo A."/>
            <person name="Mondo S."/>
            <person name="Pangilinan J."/>
            <person name="Riley R."/>
            <person name="LaButti K."/>
            <person name="Andreopoulos B."/>
            <person name="Lipzen A."/>
            <person name="Chen C."/>
            <person name="Yan M."/>
            <person name="Daum C."/>
            <person name="Ng V."/>
            <person name="Clum A."/>
            <person name="Steindorff A."/>
            <person name="Ohm R.A."/>
            <person name="Martin F."/>
            <person name="Silar P."/>
            <person name="Natvig D.O."/>
            <person name="Lalanne C."/>
            <person name="Gautier V."/>
            <person name="Ament-Velasquez S.L."/>
            <person name="Kruys A."/>
            <person name="Hutchinson M.I."/>
            <person name="Powell A.J."/>
            <person name="Barry K."/>
            <person name="Miller A.N."/>
            <person name="Grigoriev I.V."/>
            <person name="Debuchy R."/>
            <person name="Gladieux P."/>
            <person name="Hiltunen Thoren M."/>
            <person name="Johannesson H."/>
        </authorList>
    </citation>
    <scope>NUCLEOTIDE SEQUENCE</scope>
    <source>
        <strain evidence="1">CBS 626.80</strain>
    </source>
</reference>
<sequence>MDPSNPLTNITLKMLDPSRNCAVAGESAVHFAHFQEDNDSFPIRALRGFILTCNTTTIDSFTDGNLLDWYRYTISSTAKGLDNLIFTVQFSASECREEFCKHLRLEGNADLAGIGVSSRPQSKLTPGLCES</sequence>
<dbReference type="AlphaFoldDB" id="A0AAN6SJQ3"/>
<proteinExistence type="predicted"/>
<accession>A0AAN6SJQ3</accession>
<dbReference type="Proteomes" id="UP001303222">
    <property type="component" value="Unassembled WGS sequence"/>
</dbReference>
<evidence type="ECO:0000313" key="1">
    <source>
        <dbReference type="EMBL" id="KAK3955536.1"/>
    </source>
</evidence>
<dbReference type="EMBL" id="MU859075">
    <property type="protein sequence ID" value="KAK3955536.1"/>
    <property type="molecule type" value="Genomic_DNA"/>
</dbReference>
<reference evidence="1" key="2">
    <citation type="submission" date="2023-06" db="EMBL/GenBank/DDBJ databases">
        <authorList>
            <consortium name="Lawrence Berkeley National Laboratory"/>
            <person name="Mondo S.J."/>
            <person name="Hensen N."/>
            <person name="Bonometti L."/>
            <person name="Westerberg I."/>
            <person name="Brannstrom I.O."/>
            <person name="Guillou S."/>
            <person name="Cros-Aarteil S."/>
            <person name="Calhoun S."/>
            <person name="Haridas S."/>
            <person name="Kuo A."/>
            <person name="Pangilinan J."/>
            <person name="Riley R."/>
            <person name="Labutti K."/>
            <person name="Andreopoulos B."/>
            <person name="Lipzen A."/>
            <person name="Chen C."/>
            <person name="Yanf M."/>
            <person name="Daum C."/>
            <person name="Ng V."/>
            <person name="Clum A."/>
            <person name="Steindorff A."/>
            <person name="Ohm R."/>
            <person name="Martin F."/>
            <person name="Silar P."/>
            <person name="Natvig D."/>
            <person name="Lalanne C."/>
            <person name="Gautier V."/>
            <person name="Ament-Velasquez S.L."/>
            <person name="Kruys A."/>
            <person name="Hutchinson M.I."/>
            <person name="Powell A.J."/>
            <person name="Barry K."/>
            <person name="Miller A.N."/>
            <person name="Grigoriev I.V."/>
            <person name="Debuchy R."/>
            <person name="Gladieux P."/>
            <person name="Thoren M.H."/>
            <person name="Johannesson H."/>
        </authorList>
    </citation>
    <scope>NUCLEOTIDE SEQUENCE</scope>
    <source>
        <strain evidence="1">CBS 626.80</strain>
    </source>
</reference>
<comment type="caution">
    <text evidence="1">The sequence shown here is derived from an EMBL/GenBank/DDBJ whole genome shotgun (WGS) entry which is preliminary data.</text>
</comment>
<protein>
    <submittedName>
        <fullName evidence="1">Uncharacterized protein</fullName>
    </submittedName>
</protein>
<organism evidence="1 2">
    <name type="scientific">Pseudoneurospora amorphoporcata</name>
    <dbReference type="NCBI Taxonomy" id="241081"/>
    <lineage>
        <taxon>Eukaryota</taxon>
        <taxon>Fungi</taxon>
        <taxon>Dikarya</taxon>
        <taxon>Ascomycota</taxon>
        <taxon>Pezizomycotina</taxon>
        <taxon>Sordariomycetes</taxon>
        <taxon>Sordariomycetidae</taxon>
        <taxon>Sordariales</taxon>
        <taxon>Sordariaceae</taxon>
        <taxon>Pseudoneurospora</taxon>
    </lineage>
</organism>
<evidence type="ECO:0000313" key="2">
    <source>
        <dbReference type="Proteomes" id="UP001303222"/>
    </source>
</evidence>
<name>A0AAN6SJQ3_9PEZI</name>
<keyword evidence="2" id="KW-1185">Reference proteome</keyword>
<gene>
    <name evidence="1" type="ORF">QBC32DRAFT_205176</name>
</gene>